<evidence type="ECO:0000256" key="3">
    <source>
        <dbReference type="ARBA" id="ARBA00023163"/>
    </source>
</evidence>
<evidence type="ECO:0000259" key="4">
    <source>
        <dbReference type="PROSITE" id="PS50949"/>
    </source>
</evidence>
<evidence type="ECO:0000256" key="2">
    <source>
        <dbReference type="ARBA" id="ARBA00023125"/>
    </source>
</evidence>
<dbReference type="InterPro" id="IPR036388">
    <property type="entry name" value="WH-like_DNA-bd_sf"/>
</dbReference>
<proteinExistence type="predicted"/>
<dbReference type="PANTHER" id="PTHR38445:SF10">
    <property type="entry name" value="GNTR-FAMILY TRANSCRIPTIONAL REGULATOR"/>
    <property type="match status" value="1"/>
</dbReference>
<dbReference type="SUPFAM" id="SSF46785">
    <property type="entry name" value="Winged helix' DNA-binding domain"/>
    <property type="match status" value="1"/>
</dbReference>
<dbReference type="AlphaFoldDB" id="A0A521DMY7"/>
<gene>
    <name evidence="5" type="ORF">SAMN06265171_105229</name>
</gene>
<evidence type="ECO:0000256" key="1">
    <source>
        <dbReference type="ARBA" id="ARBA00023015"/>
    </source>
</evidence>
<accession>A0A521DMY7</accession>
<dbReference type="Pfam" id="PF00392">
    <property type="entry name" value="GntR"/>
    <property type="match status" value="1"/>
</dbReference>
<dbReference type="PANTHER" id="PTHR38445">
    <property type="entry name" value="HTH-TYPE TRANSCRIPTIONAL REPRESSOR YTRA"/>
    <property type="match status" value="1"/>
</dbReference>
<evidence type="ECO:0000313" key="5">
    <source>
        <dbReference type="EMBL" id="SMO72421.1"/>
    </source>
</evidence>
<dbReference type="RefSeq" id="WP_142718443.1">
    <property type="nucleotide sequence ID" value="NZ_FXTC01000005.1"/>
</dbReference>
<sequence>MQFRDQIPIYLQIADIICENILLKQWLPEQRIPSIRDFATQLIVNPNTIVRTYEFLEQKRIIMNQRGIGFSITKDGYKLVLEYKKEDFIKKDLPHFFRQLYLLDLDIHTLEDDFNKFCENYNK</sequence>
<keyword evidence="1" id="KW-0805">Transcription regulation</keyword>
<dbReference type="EMBL" id="FXTC01000005">
    <property type="protein sequence ID" value="SMO72421.1"/>
    <property type="molecule type" value="Genomic_DNA"/>
</dbReference>
<organism evidence="5 6">
    <name type="scientific">Chryseobacterium rhizoplanae</name>
    <dbReference type="NCBI Taxonomy" id="1609531"/>
    <lineage>
        <taxon>Bacteria</taxon>
        <taxon>Pseudomonadati</taxon>
        <taxon>Bacteroidota</taxon>
        <taxon>Flavobacteriia</taxon>
        <taxon>Flavobacteriales</taxon>
        <taxon>Weeksellaceae</taxon>
        <taxon>Chryseobacterium group</taxon>
        <taxon>Chryseobacterium</taxon>
    </lineage>
</organism>
<dbReference type="GO" id="GO:0003677">
    <property type="term" value="F:DNA binding"/>
    <property type="evidence" value="ECO:0007669"/>
    <property type="project" value="UniProtKB-KW"/>
</dbReference>
<keyword evidence="3" id="KW-0804">Transcription</keyword>
<dbReference type="PROSITE" id="PS50949">
    <property type="entry name" value="HTH_GNTR"/>
    <property type="match status" value="1"/>
</dbReference>
<keyword evidence="6" id="KW-1185">Reference proteome</keyword>
<dbReference type="InterPro" id="IPR000524">
    <property type="entry name" value="Tscrpt_reg_HTH_GntR"/>
</dbReference>
<reference evidence="5 6" key="1">
    <citation type="submission" date="2017-05" db="EMBL/GenBank/DDBJ databases">
        <authorList>
            <person name="Varghese N."/>
            <person name="Submissions S."/>
        </authorList>
    </citation>
    <scope>NUCLEOTIDE SEQUENCE [LARGE SCALE GENOMIC DNA]</scope>
    <source>
        <strain evidence="5 6">DSM 29371</strain>
    </source>
</reference>
<keyword evidence="2" id="KW-0238">DNA-binding</keyword>
<dbReference type="Gene3D" id="1.10.287.100">
    <property type="match status" value="1"/>
</dbReference>
<name>A0A521DMY7_9FLAO</name>
<dbReference type="Proteomes" id="UP000316916">
    <property type="component" value="Unassembled WGS sequence"/>
</dbReference>
<protein>
    <submittedName>
        <fullName evidence="5">Transcriptional regulator, GntR family</fullName>
    </submittedName>
</protein>
<dbReference type="GO" id="GO:0003700">
    <property type="term" value="F:DNA-binding transcription factor activity"/>
    <property type="evidence" value="ECO:0007669"/>
    <property type="project" value="InterPro"/>
</dbReference>
<feature type="domain" description="HTH gntR-type" evidence="4">
    <location>
        <begin position="7"/>
        <end position="75"/>
    </location>
</feature>
<dbReference type="InterPro" id="IPR036390">
    <property type="entry name" value="WH_DNA-bd_sf"/>
</dbReference>
<dbReference type="Gene3D" id="1.10.10.10">
    <property type="entry name" value="Winged helix-like DNA-binding domain superfamily/Winged helix DNA-binding domain"/>
    <property type="match status" value="1"/>
</dbReference>
<evidence type="ECO:0000313" key="6">
    <source>
        <dbReference type="Proteomes" id="UP000316916"/>
    </source>
</evidence>
<dbReference type="SMART" id="SM00345">
    <property type="entry name" value="HTH_GNTR"/>
    <property type="match status" value="1"/>
</dbReference>
<dbReference type="CDD" id="cd07377">
    <property type="entry name" value="WHTH_GntR"/>
    <property type="match status" value="1"/>
</dbReference>